<dbReference type="AlphaFoldDB" id="A0A9N9VML5"/>
<evidence type="ECO:0000313" key="2">
    <source>
        <dbReference type="EMBL" id="CAH0026197.1"/>
    </source>
</evidence>
<feature type="transmembrane region" description="Helical" evidence="1">
    <location>
        <begin position="76"/>
        <end position="103"/>
    </location>
</feature>
<evidence type="ECO:0000256" key="1">
    <source>
        <dbReference type="SAM" id="Phobius"/>
    </source>
</evidence>
<comment type="caution">
    <text evidence="2">The sequence shown here is derived from an EMBL/GenBank/DDBJ whole genome shotgun (WGS) entry which is preliminary data.</text>
</comment>
<name>A0A9N9VML5_9HYPO</name>
<dbReference type="EMBL" id="CABFNQ020000718">
    <property type="protein sequence ID" value="CAH0026197.1"/>
    <property type="molecule type" value="Genomic_DNA"/>
</dbReference>
<feature type="transmembrane region" description="Helical" evidence="1">
    <location>
        <begin position="171"/>
        <end position="192"/>
    </location>
</feature>
<accession>A0A9N9VML5</accession>
<protein>
    <recommendedName>
        <fullName evidence="4">Transmembrane protein</fullName>
    </recommendedName>
</protein>
<sequence length="228" mass="24735">MEPKVSVNRSGQEGYSAFPGRRRLDWTPAFTTVAIFGLFFLFTVSPSGTDELAINSQPEKATDSGDAPQKDQRVPVIFALIALLGATATRIICSGIQSVHYIVPPDSFISDALNSRCCAEVVSPVALSFCTVSLVETMTSYIDGAEAICGSEKDFNWNIATGDRDHYDKAAGIWLIHFLVCAIASGLLLGWTLRRAYSATVRPLLLSIYSYGNLAFGELAVYFSAELE</sequence>
<keyword evidence="3" id="KW-1185">Reference proteome</keyword>
<dbReference type="OrthoDB" id="5142796at2759"/>
<keyword evidence="1" id="KW-0472">Membrane</keyword>
<feature type="transmembrane region" description="Helical" evidence="1">
    <location>
        <begin position="26"/>
        <end position="44"/>
    </location>
</feature>
<evidence type="ECO:0000313" key="3">
    <source>
        <dbReference type="Proteomes" id="UP000696573"/>
    </source>
</evidence>
<proteinExistence type="predicted"/>
<evidence type="ECO:0008006" key="4">
    <source>
        <dbReference type="Google" id="ProtNLM"/>
    </source>
</evidence>
<organism evidence="2 3">
    <name type="scientific">Clonostachys rhizophaga</name>
    <dbReference type="NCBI Taxonomy" id="160324"/>
    <lineage>
        <taxon>Eukaryota</taxon>
        <taxon>Fungi</taxon>
        <taxon>Dikarya</taxon>
        <taxon>Ascomycota</taxon>
        <taxon>Pezizomycotina</taxon>
        <taxon>Sordariomycetes</taxon>
        <taxon>Hypocreomycetidae</taxon>
        <taxon>Hypocreales</taxon>
        <taxon>Bionectriaceae</taxon>
        <taxon>Clonostachys</taxon>
    </lineage>
</organism>
<keyword evidence="1" id="KW-1133">Transmembrane helix</keyword>
<gene>
    <name evidence="2" type="ORF">CRHIZ90672A_00013963</name>
</gene>
<reference evidence="2" key="1">
    <citation type="submission" date="2021-10" db="EMBL/GenBank/DDBJ databases">
        <authorList>
            <person name="Piombo E."/>
        </authorList>
    </citation>
    <scope>NUCLEOTIDE SEQUENCE</scope>
</reference>
<feature type="transmembrane region" description="Helical" evidence="1">
    <location>
        <begin position="204"/>
        <end position="225"/>
    </location>
</feature>
<dbReference type="Proteomes" id="UP000696573">
    <property type="component" value="Unassembled WGS sequence"/>
</dbReference>
<keyword evidence="1" id="KW-0812">Transmembrane</keyword>